<dbReference type="CDD" id="cd13844">
    <property type="entry name" value="CuRO_1_BOD_CotA_like"/>
    <property type="match status" value="1"/>
</dbReference>
<accession>A0A926N6H7</accession>
<keyword evidence="5" id="KW-1185">Reference proteome</keyword>
<dbReference type="CDD" id="cd13868">
    <property type="entry name" value="CuRO_2_CotA_like"/>
    <property type="match status" value="1"/>
</dbReference>
<evidence type="ECO:0000259" key="3">
    <source>
        <dbReference type="Pfam" id="PF07732"/>
    </source>
</evidence>
<feature type="domain" description="Plastocyanin-like" evidence="2">
    <location>
        <begin position="415"/>
        <end position="595"/>
    </location>
</feature>
<dbReference type="GO" id="GO:0016491">
    <property type="term" value="F:oxidoreductase activity"/>
    <property type="evidence" value="ECO:0007669"/>
    <property type="project" value="InterPro"/>
</dbReference>
<protein>
    <submittedName>
        <fullName evidence="4">Multicopper oxidase domain-containing protein</fullName>
    </submittedName>
</protein>
<dbReference type="EMBL" id="JACXAH010000015">
    <property type="protein sequence ID" value="MBD1372919.1"/>
    <property type="molecule type" value="Genomic_DNA"/>
</dbReference>
<dbReference type="Pfam" id="PF07732">
    <property type="entry name" value="Cu-oxidase_3"/>
    <property type="match status" value="1"/>
</dbReference>
<dbReference type="Proteomes" id="UP000661691">
    <property type="component" value="Unassembled WGS sequence"/>
</dbReference>
<evidence type="ECO:0000256" key="1">
    <source>
        <dbReference type="ARBA" id="ARBA00010609"/>
    </source>
</evidence>
<comment type="similarity">
    <text evidence="1">Belongs to the multicopper oxidase family.</text>
</comment>
<feature type="domain" description="Plastocyanin-like" evidence="3">
    <location>
        <begin position="143"/>
        <end position="220"/>
    </location>
</feature>
<name>A0A926N6H7_9BACL</name>
<dbReference type="GO" id="GO:0005507">
    <property type="term" value="F:copper ion binding"/>
    <property type="evidence" value="ECO:0007669"/>
    <property type="project" value="InterPro"/>
</dbReference>
<sequence>MTSRLNPKKIPQFVNQLFIPPVYKPTIHKHKDKIVHKYTVKMCEFKQQVLPPGFPKTTVHGFEGLIKDPISKRSRIFRSSPGPTFEATRNISIQVQWINNLKNKHLFPVDPTLHWANPNGFPPPAPPFKAFPPGYAQAQSPIPSVVHMHGGETRSDFDGHPEAWFTHREKQKGAAFFTSRYTYLNSQQPTTLWYHDHTLGITRLNTASGLAGFYLIRDPKNKIEPLLPQGKFEIPMVIQDRTFNKDASLFFTNIGINSNVHPYWDPDFIGDTILVNGGVWPNLNVERRLYRIRILNGSNSRFYNLKLQNKKNKKEYAFHQIGSDGGFLRSAVKLKELLLAPAERADILVDFSKFDAGTKLIFTNDAIAPFPGGQPPNPNTTGKVMQFTVRGSKAFKFPKLPSKLNTIPKLIPDVPPKMFVLNVVQGDNGALQLLLNGQRFEDEVTEFPIVGSTVDWIFANPTKATHPIHIHLIQFHLISRQKFKSDAYLKAWIKINGSPPLDKPPTPLSVDSFLQGKLRKPDLNEQGWKDTIRVNPGEVTRFRLRFAPQDIPVSKTKPGKNFFQFNPSFGPGYVWHCHILDHEDNDMMRPFQVRKK</sequence>
<dbReference type="Gene3D" id="2.60.40.420">
    <property type="entry name" value="Cupredoxins - blue copper proteins"/>
    <property type="match status" value="3"/>
</dbReference>
<evidence type="ECO:0000259" key="2">
    <source>
        <dbReference type="Pfam" id="PF07731"/>
    </source>
</evidence>
<dbReference type="CDD" id="cd13891">
    <property type="entry name" value="CuRO_3_CotA_like"/>
    <property type="match status" value="1"/>
</dbReference>
<evidence type="ECO:0000313" key="4">
    <source>
        <dbReference type="EMBL" id="MBD1372919.1"/>
    </source>
</evidence>
<organism evidence="4 5">
    <name type="scientific">Polycladospora coralii</name>
    <dbReference type="NCBI Taxonomy" id="2771432"/>
    <lineage>
        <taxon>Bacteria</taxon>
        <taxon>Bacillati</taxon>
        <taxon>Bacillota</taxon>
        <taxon>Bacilli</taxon>
        <taxon>Bacillales</taxon>
        <taxon>Thermoactinomycetaceae</taxon>
        <taxon>Polycladospora</taxon>
    </lineage>
</organism>
<comment type="caution">
    <text evidence="4">The sequence shown here is derived from an EMBL/GenBank/DDBJ whole genome shotgun (WGS) entry which is preliminary data.</text>
</comment>
<dbReference type="InterPro" id="IPR045087">
    <property type="entry name" value="Cu-oxidase_fam"/>
</dbReference>
<dbReference type="SUPFAM" id="SSF49503">
    <property type="entry name" value="Cupredoxins"/>
    <property type="match status" value="3"/>
</dbReference>
<evidence type="ECO:0000313" key="5">
    <source>
        <dbReference type="Proteomes" id="UP000661691"/>
    </source>
</evidence>
<dbReference type="AlphaFoldDB" id="A0A926N6H7"/>
<gene>
    <name evidence="4" type="ORF">IC620_11180</name>
</gene>
<dbReference type="Pfam" id="PF07731">
    <property type="entry name" value="Cu-oxidase_2"/>
    <property type="match status" value="1"/>
</dbReference>
<proteinExistence type="inferred from homology"/>
<dbReference type="InterPro" id="IPR008972">
    <property type="entry name" value="Cupredoxin"/>
</dbReference>
<dbReference type="PANTHER" id="PTHR48267:SF1">
    <property type="entry name" value="BILIRUBIN OXIDASE"/>
    <property type="match status" value="1"/>
</dbReference>
<reference evidence="4" key="1">
    <citation type="submission" date="2020-09" db="EMBL/GenBank/DDBJ databases">
        <title>A novel bacterium of genus Hazenella, isolated from South China Sea.</title>
        <authorList>
            <person name="Huang H."/>
            <person name="Mo K."/>
            <person name="Hu Y."/>
        </authorList>
    </citation>
    <scope>NUCLEOTIDE SEQUENCE</scope>
    <source>
        <strain evidence="4">IB182357</strain>
    </source>
</reference>
<dbReference type="InterPro" id="IPR011707">
    <property type="entry name" value="Cu-oxidase-like_N"/>
</dbReference>
<dbReference type="PANTHER" id="PTHR48267">
    <property type="entry name" value="CUPREDOXIN SUPERFAMILY PROTEIN"/>
    <property type="match status" value="1"/>
</dbReference>
<dbReference type="InterPro" id="IPR011706">
    <property type="entry name" value="Cu-oxidase_C"/>
</dbReference>